<dbReference type="SMART" id="SM00054">
    <property type="entry name" value="EFh"/>
    <property type="match status" value="2"/>
</dbReference>
<protein>
    <recommendedName>
        <fullName evidence="1">EF-hand domain-containing protein</fullName>
    </recommendedName>
</protein>
<evidence type="ECO:0000259" key="1">
    <source>
        <dbReference type="PROSITE" id="PS50222"/>
    </source>
</evidence>
<reference evidence="2 3" key="1">
    <citation type="journal article" date="2023" name="Sci. Data">
        <title>Genome assembly of the Korean intertidal mud-creeper Batillaria attramentaria.</title>
        <authorList>
            <person name="Patra A.K."/>
            <person name="Ho P.T."/>
            <person name="Jun S."/>
            <person name="Lee S.J."/>
            <person name="Kim Y."/>
            <person name="Won Y.J."/>
        </authorList>
    </citation>
    <scope>NUCLEOTIDE SEQUENCE [LARGE SCALE GENOMIC DNA]</scope>
    <source>
        <strain evidence="2">Wonlab-2016</strain>
    </source>
</reference>
<dbReference type="Pfam" id="PF13499">
    <property type="entry name" value="EF-hand_7"/>
    <property type="match status" value="1"/>
</dbReference>
<dbReference type="Proteomes" id="UP001519460">
    <property type="component" value="Unassembled WGS sequence"/>
</dbReference>
<dbReference type="CDD" id="cd00051">
    <property type="entry name" value="EFh"/>
    <property type="match status" value="1"/>
</dbReference>
<dbReference type="SUPFAM" id="SSF47473">
    <property type="entry name" value="EF-hand"/>
    <property type="match status" value="1"/>
</dbReference>
<feature type="non-terminal residue" evidence="2">
    <location>
        <position position="1"/>
    </location>
</feature>
<dbReference type="PROSITE" id="PS50222">
    <property type="entry name" value="EF_HAND_2"/>
    <property type="match status" value="1"/>
</dbReference>
<feature type="domain" description="EF-hand" evidence="1">
    <location>
        <begin position="88"/>
        <end position="123"/>
    </location>
</feature>
<evidence type="ECO:0000313" key="3">
    <source>
        <dbReference type="Proteomes" id="UP001519460"/>
    </source>
</evidence>
<organism evidence="2 3">
    <name type="scientific">Batillaria attramentaria</name>
    <dbReference type="NCBI Taxonomy" id="370345"/>
    <lineage>
        <taxon>Eukaryota</taxon>
        <taxon>Metazoa</taxon>
        <taxon>Spiralia</taxon>
        <taxon>Lophotrochozoa</taxon>
        <taxon>Mollusca</taxon>
        <taxon>Gastropoda</taxon>
        <taxon>Caenogastropoda</taxon>
        <taxon>Sorbeoconcha</taxon>
        <taxon>Cerithioidea</taxon>
        <taxon>Batillariidae</taxon>
        <taxon>Batillaria</taxon>
    </lineage>
</organism>
<dbReference type="EMBL" id="JACVVK020000191">
    <property type="protein sequence ID" value="KAK7485660.1"/>
    <property type="molecule type" value="Genomic_DNA"/>
</dbReference>
<proteinExistence type="predicted"/>
<gene>
    <name evidence="2" type="ORF">BaRGS_00023109</name>
</gene>
<accession>A0ABD0KFA5</accession>
<comment type="caution">
    <text evidence="2">The sequence shown here is derived from an EMBL/GenBank/DDBJ whole genome shotgun (WGS) entry which is preliminary data.</text>
</comment>
<dbReference type="InterPro" id="IPR002048">
    <property type="entry name" value="EF_hand_dom"/>
</dbReference>
<dbReference type="InterPro" id="IPR011992">
    <property type="entry name" value="EF-hand-dom_pair"/>
</dbReference>
<evidence type="ECO:0000313" key="2">
    <source>
        <dbReference type="EMBL" id="KAK7485660.1"/>
    </source>
</evidence>
<dbReference type="AlphaFoldDB" id="A0ABD0KFA5"/>
<name>A0ABD0KFA5_9CAEN</name>
<sequence>KRSAGKMSGKMSKETRTLYYRAEFQTMGDVLQDGQLNEREFYRLMTLLGLPDVAKSAGILWNKTKKAAGNKMSVDEYVGMMVDPAVDSKTSLWRKLFAQFDTDGSGYASREEVITGLEKLGIPVNDEMRQKIKAMDADKDGRIYYGDFLKMQLLKK</sequence>
<dbReference type="Gene3D" id="1.10.238.10">
    <property type="entry name" value="EF-hand"/>
    <property type="match status" value="1"/>
</dbReference>
<keyword evidence="3" id="KW-1185">Reference proteome</keyword>